<proteinExistence type="predicted"/>
<evidence type="ECO:0000313" key="3">
    <source>
        <dbReference type="Proteomes" id="UP000654075"/>
    </source>
</evidence>
<comment type="caution">
    <text evidence="2">The sequence shown here is derived from an EMBL/GenBank/DDBJ whole genome shotgun (WGS) entry which is preliminary data.</text>
</comment>
<reference evidence="2" key="1">
    <citation type="submission" date="2021-02" db="EMBL/GenBank/DDBJ databases">
        <authorList>
            <person name="Dougan E. K."/>
            <person name="Rhodes N."/>
            <person name="Thang M."/>
            <person name="Chan C."/>
        </authorList>
    </citation>
    <scope>NUCLEOTIDE SEQUENCE</scope>
</reference>
<organism evidence="2 3">
    <name type="scientific">Polarella glacialis</name>
    <name type="common">Dinoflagellate</name>
    <dbReference type="NCBI Taxonomy" id="89957"/>
    <lineage>
        <taxon>Eukaryota</taxon>
        <taxon>Sar</taxon>
        <taxon>Alveolata</taxon>
        <taxon>Dinophyceae</taxon>
        <taxon>Suessiales</taxon>
        <taxon>Suessiaceae</taxon>
        <taxon>Polarella</taxon>
    </lineage>
</organism>
<accession>A0A813HFP9</accession>
<sequence length="238" mass="26117">MAGSLGARNKAPLAKGSTRKAWDASDESALAESISSIKSSFRVFEKVEKNIEHGLRQRRSRLVGIILSSSSQKHSYALRDALTRSLTSRKSAAWLQPDDEDEEALEDDRGCSLQDALRRRCEQAVDLSSTLRRPLLKRSISSASALGSSWQSSEQDVDLSSSLERTLPHPMLSSAFNSSLKSSELGGRNRLDVTILEDASWRFDPPTPKPRRTLERSRSSPSLLSTTAGSRPSLACTT</sequence>
<protein>
    <submittedName>
        <fullName evidence="2">Uncharacterized protein</fullName>
    </submittedName>
</protein>
<dbReference type="AlphaFoldDB" id="A0A813HFP9"/>
<evidence type="ECO:0000313" key="2">
    <source>
        <dbReference type="EMBL" id="CAE8636799.1"/>
    </source>
</evidence>
<dbReference type="EMBL" id="CAJNNV010031554">
    <property type="protein sequence ID" value="CAE8636799.1"/>
    <property type="molecule type" value="Genomic_DNA"/>
</dbReference>
<feature type="region of interest" description="Disordered" evidence="1">
    <location>
        <begin position="201"/>
        <end position="238"/>
    </location>
</feature>
<gene>
    <name evidence="2" type="ORF">PGLA1383_LOCUS52205</name>
</gene>
<dbReference type="Proteomes" id="UP000654075">
    <property type="component" value="Unassembled WGS sequence"/>
</dbReference>
<evidence type="ECO:0000256" key="1">
    <source>
        <dbReference type="SAM" id="MobiDB-lite"/>
    </source>
</evidence>
<name>A0A813HFP9_POLGL</name>
<feature type="region of interest" description="Disordered" evidence="1">
    <location>
        <begin position="1"/>
        <end position="23"/>
    </location>
</feature>
<keyword evidence="3" id="KW-1185">Reference proteome</keyword>